<proteinExistence type="predicted"/>
<dbReference type="InterPro" id="IPR041657">
    <property type="entry name" value="HTH_17"/>
</dbReference>
<accession>A0ABM8QNL2</accession>
<dbReference type="EMBL" id="CAJNBJ010000001">
    <property type="protein sequence ID" value="CAE6706991.1"/>
    <property type="molecule type" value="Genomic_DNA"/>
</dbReference>
<feature type="region of interest" description="Disordered" evidence="1">
    <location>
        <begin position="87"/>
        <end position="108"/>
    </location>
</feature>
<dbReference type="Proteomes" id="UP000675880">
    <property type="component" value="Unassembled WGS sequence"/>
</dbReference>
<comment type="caution">
    <text evidence="3">The sequence shown here is derived from an EMBL/GenBank/DDBJ whole genome shotgun (WGS) entry which is preliminary data.</text>
</comment>
<evidence type="ECO:0000259" key="2">
    <source>
        <dbReference type="Pfam" id="PF12728"/>
    </source>
</evidence>
<name>A0ABM8QNL2_9BACT</name>
<dbReference type="InterPro" id="IPR009061">
    <property type="entry name" value="DNA-bd_dom_put_sf"/>
</dbReference>
<gene>
    <name evidence="3" type="ORF">NSPZN2_11026</name>
</gene>
<keyword evidence="4" id="KW-1185">Reference proteome</keyword>
<evidence type="ECO:0000313" key="4">
    <source>
        <dbReference type="Proteomes" id="UP000675880"/>
    </source>
</evidence>
<keyword evidence="3" id="KW-0238">DNA-binding</keyword>
<evidence type="ECO:0000313" key="3">
    <source>
        <dbReference type="EMBL" id="CAE6706991.1"/>
    </source>
</evidence>
<dbReference type="GO" id="GO:0003677">
    <property type="term" value="F:DNA binding"/>
    <property type="evidence" value="ECO:0007669"/>
    <property type="project" value="UniProtKB-KW"/>
</dbReference>
<protein>
    <submittedName>
        <fullName evidence="3">DNA-binding domain protein, Excisionase family (Modular protein)</fullName>
    </submittedName>
</protein>
<reference evidence="3 4" key="1">
    <citation type="submission" date="2021-02" db="EMBL/GenBank/DDBJ databases">
        <authorList>
            <person name="Han P."/>
        </authorList>
    </citation>
    <scope>NUCLEOTIDE SEQUENCE [LARGE SCALE GENOMIC DNA]</scope>
    <source>
        <strain evidence="3">Candidatus Nitrospira sp. ZN2</strain>
    </source>
</reference>
<dbReference type="Pfam" id="PF12728">
    <property type="entry name" value="HTH_17"/>
    <property type="match status" value="1"/>
</dbReference>
<dbReference type="SUPFAM" id="SSF46955">
    <property type="entry name" value="Putative DNA-binding domain"/>
    <property type="match status" value="1"/>
</dbReference>
<sequence length="108" mass="12245">MYLHMLTVKELSAWLNIKPSTLYLWASQNKIPCRRIHGLLRFEPEAIQAWLNGFAATPTHRPPCVPRHKAGDVDHLIVEAKRAIYTPRHGETRPTASPLGKENNDGAR</sequence>
<feature type="domain" description="Helix-turn-helix" evidence="2">
    <location>
        <begin position="5"/>
        <end position="52"/>
    </location>
</feature>
<evidence type="ECO:0000256" key="1">
    <source>
        <dbReference type="SAM" id="MobiDB-lite"/>
    </source>
</evidence>
<organism evidence="3 4">
    <name type="scientific">Nitrospira defluvii</name>
    <dbReference type="NCBI Taxonomy" id="330214"/>
    <lineage>
        <taxon>Bacteria</taxon>
        <taxon>Pseudomonadati</taxon>
        <taxon>Nitrospirota</taxon>
        <taxon>Nitrospiria</taxon>
        <taxon>Nitrospirales</taxon>
        <taxon>Nitrospiraceae</taxon>
        <taxon>Nitrospira</taxon>
    </lineage>
</organism>